<evidence type="ECO:0000313" key="2">
    <source>
        <dbReference type="EMBL" id="ATZ21314.1"/>
    </source>
</evidence>
<sequence>MNNYEINKNEFYKLIKQGYKVIDVRSVGEDKMTGLSYSDSYNIPYPGVIRKAKELFPNKNEKLIIVCNYGSRSGLTAKTYRQMGYPNVYVLYGGLYDLK</sequence>
<protein>
    <submittedName>
        <fullName evidence="2">Sulfurtransferase</fullName>
    </submittedName>
</protein>
<dbReference type="OrthoDB" id="399039at2"/>
<dbReference type="Pfam" id="PF00581">
    <property type="entry name" value="Rhodanese"/>
    <property type="match status" value="1"/>
</dbReference>
<reference evidence="2 3" key="1">
    <citation type="submission" date="2017-11" db="EMBL/GenBank/DDBJ databases">
        <title>Genome sequence of Mesoplasma tabanidae BARC 857 (ATCC 49584).</title>
        <authorList>
            <person name="Lo W.-S."/>
            <person name="Kuo C.-H."/>
        </authorList>
    </citation>
    <scope>NUCLEOTIDE SEQUENCE [LARGE SCALE GENOMIC DNA]</scope>
    <source>
        <strain evidence="2 3">BARC 857</strain>
    </source>
</reference>
<name>A0A2K8P3H3_9MOLU</name>
<feature type="domain" description="Rhodanese" evidence="1">
    <location>
        <begin position="15"/>
        <end position="99"/>
    </location>
</feature>
<dbReference type="RefSeq" id="WP_100679281.1">
    <property type="nucleotide sequence ID" value="NZ_CP024969.1"/>
</dbReference>
<accession>A0A2K8P3H3</accession>
<dbReference type="GO" id="GO:0016740">
    <property type="term" value="F:transferase activity"/>
    <property type="evidence" value="ECO:0007669"/>
    <property type="project" value="UniProtKB-KW"/>
</dbReference>
<keyword evidence="2" id="KW-0808">Transferase</keyword>
<keyword evidence="3" id="KW-1185">Reference proteome</keyword>
<organism evidence="2 3">
    <name type="scientific">Mesoplasma tabanidae</name>
    <dbReference type="NCBI Taxonomy" id="219745"/>
    <lineage>
        <taxon>Bacteria</taxon>
        <taxon>Bacillati</taxon>
        <taxon>Mycoplasmatota</taxon>
        <taxon>Mollicutes</taxon>
        <taxon>Entomoplasmatales</taxon>
        <taxon>Entomoplasmataceae</taxon>
        <taxon>Mesoplasma</taxon>
    </lineage>
</organism>
<dbReference type="CDD" id="cd00158">
    <property type="entry name" value="RHOD"/>
    <property type="match status" value="1"/>
</dbReference>
<dbReference type="EMBL" id="CP024969">
    <property type="protein sequence ID" value="ATZ21314.1"/>
    <property type="molecule type" value="Genomic_DNA"/>
</dbReference>
<dbReference type="InterPro" id="IPR036873">
    <property type="entry name" value="Rhodanese-like_dom_sf"/>
</dbReference>
<gene>
    <name evidence="2" type="ORF">MTABA_v1c01100</name>
</gene>
<dbReference type="KEGG" id="mtab:MTABA_v1c01100"/>
<evidence type="ECO:0000313" key="3">
    <source>
        <dbReference type="Proteomes" id="UP000232223"/>
    </source>
</evidence>
<dbReference type="AlphaFoldDB" id="A0A2K8P3H3"/>
<proteinExistence type="predicted"/>
<dbReference type="InterPro" id="IPR001763">
    <property type="entry name" value="Rhodanese-like_dom"/>
</dbReference>
<dbReference type="Gene3D" id="3.40.250.10">
    <property type="entry name" value="Rhodanese-like domain"/>
    <property type="match status" value="1"/>
</dbReference>
<dbReference type="PROSITE" id="PS50206">
    <property type="entry name" value="RHODANESE_3"/>
    <property type="match status" value="1"/>
</dbReference>
<dbReference type="SUPFAM" id="SSF52821">
    <property type="entry name" value="Rhodanese/Cell cycle control phosphatase"/>
    <property type="match status" value="1"/>
</dbReference>
<dbReference type="Proteomes" id="UP000232223">
    <property type="component" value="Chromosome"/>
</dbReference>
<evidence type="ECO:0000259" key="1">
    <source>
        <dbReference type="PROSITE" id="PS50206"/>
    </source>
</evidence>